<organism evidence="1">
    <name type="scientific">Rhizophora mucronata</name>
    <name type="common">Asiatic mangrove</name>
    <dbReference type="NCBI Taxonomy" id="61149"/>
    <lineage>
        <taxon>Eukaryota</taxon>
        <taxon>Viridiplantae</taxon>
        <taxon>Streptophyta</taxon>
        <taxon>Embryophyta</taxon>
        <taxon>Tracheophyta</taxon>
        <taxon>Spermatophyta</taxon>
        <taxon>Magnoliopsida</taxon>
        <taxon>eudicotyledons</taxon>
        <taxon>Gunneridae</taxon>
        <taxon>Pentapetalae</taxon>
        <taxon>rosids</taxon>
        <taxon>fabids</taxon>
        <taxon>Malpighiales</taxon>
        <taxon>Rhizophoraceae</taxon>
        <taxon>Rhizophora</taxon>
    </lineage>
</organism>
<proteinExistence type="predicted"/>
<accession>A0A2P2PZZ0</accession>
<protein>
    <submittedName>
        <fullName evidence="1">Uncharacterized protein</fullName>
    </submittedName>
</protein>
<dbReference type="AlphaFoldDB" id="A0A2P2PZZ0"/>
<evidence type="ECO:0000313" key="1">
    <source>
        <dbReference type="EMBL" id="MBX60269.1"/>
    </source>
</evidence>
<sequence>MICTNIYLEKQIICQAQVRIIIHPRIMKCLLCVESRDENIYAKPISSSR</sequence>
<name>A0A2P2PZZ0_RHIMU</name>
<reference evidence="1" key="1">
    <citation type="submission" date="2018-02" db="EMBL/GenBank/DDBJ databases">
        <title>Rhizophora mucronata_Transcriptome.</title>
        <authorList>
            <person name="Meera S.P."/>
            <person name="Sreeshan A."/>
            <person name="Augustine A."/>
        </authorList>
    </citation>
    <scope>NUCLEOTIDE SEQUENCE</scope>
    <source>
        <tissue evidence="1">Leaf</tissue>
    </source>
</reference>
<dbReference type="EMBL" id="GGEC01079785">
    <property type="protein sequence ID" value="MBX60269.1"/>
    <property type="molecule type" value="Transcribed_RNA"/>
</dbReference>